<gene>
    <name evidence="3" type="ORF">HJG59_016901</name>
</gene>
<keyword evidence="2" id="KW-1133">Transmembrane helix</keyword>
<dbReference type="GO" id="GO:0005886">
    <property type="term" value="C:plasma membrane"/>
    <property type="evidence" value="ECO:0007669"/>
    <property type="project" value="TreeGrafter"/>
</dbReference>
<dbReference type="PANTHER" id="PTHR43243">
    <property type="entry name" value="INNER MEMBRANE TRANSPORTER YGJI-RELATED"/>
    <property type="match status" value="1"/>
</dbReference>
<feature type="transmembrane region" description="Helical" evidence="2">
    <location>
        <begin position="67"/>
        <end position="86"/>
    </location>
</feature>
<dbReference type="GO" id="GO:0015171">
    <property type="term" value="F:amino acid transmembrane transporter activity"/>
    <property type="evidence" value="ECO:0007669"/>
    <property type="project" value="TreeGrafter"/>
</dbReference>
<dbReference type="InParanoid" id="A0A7J8BZV2"/>
<protein>
    <submittedName>
        <fullName evidence="3">Solute carrier family 7 member 4</fullName>
    </submittedName>
</protein>
<accession>A0A7J8BZV2</accession>
<dbReference type="AlphaFoldDB" id="A0A7J8BZV2"/>
<dbReference type="PANTHER" id="PTHR43243:SF4">
    <property type="entry name" value="CATIONIC AMINO ACID TRANSPORTER 4"/>
    <property type="match status" value="1"/>
</dbReference>
<keyword evidence="4" id="KW-1185">Reference proteome</keyword>
<proteinExistence type="predicted"/>
<dbReference type="Proteomes" id="UP000550707">
    <property type="component" value="Unassembled WGS sequence"/>
</dbReference>
<name>A0A7J8BZV2_MOLMO</name>
<evidence type="ECO:0000256" key="2">
    <source>
        <dbReference type="SAM" id="Phobius"/>
    </source>
</evidence>
<keyword evidence="2" id="KW-0812">Transmembrane</keyword>
<sequence>MDPGLPRTTGLVHICKKLNWLKPLEDPSMETSLWHCLSTLDLIFLGVGGMVGSDLYMLSGTMVKEMAGPAVLVSFGMAAVSSLLAAQCYADLDPDSILANAFYRWAYSWAGFIVVAGSIFIMNTVLPLNLLSGPQIIYAMAIDRLFSQAFAHVHPQTQVPMVGMLVFGVLIAFMALLLDLKVLVQFLSFVTLLVYTFVATTIIEFCFQKALQSSSLGQGSPGPVVKKYNFFQDHTQLVGTELSS</sequence>
<evidence type="ECO:0000313" key="4">
    <source>
        <dbReference type="Proteomes" id="UP000550707"/>
    </source>
</evidence>
<evidence type="ECO:0000256" key="1">
    <source>
        <dbReference type="ARBA" id="ARBA00022448"/>
    </source>
</evidence>
<evidence type="ECO:0000313" key="3">
    <source>
        <dbReference type="EMBL" id="KAF6404124.1"/>
    </source>
</evidence>
<dbReference type="Gene3D" id="1.20.1740.10">
    <property type="entry name" value="Amino acid/polyamine transporter I"/>
    <property type="match status" value="2"/>
</dbReference>
<feature type="transmembrane region" description="Helical" evidence="2">
    <location>
        <begin position="184"/>
        <end position="207"/>
    </location>
</feature>
<feature type="transmembrane region" description="Helical" evidence="2">
    <location>
        <begin position="106"/>
        <end position="131"/>
    </location>
</feature>
<feature type="transmembrane region" description="Helical" evidence="2">
    <location>
        <begin position="159"/>
        <end position="178"/>
    </location>
</feature>
<comment type="caution">
    <text evidence="3">The sequence shown here is derived from an EMBL/GenBank/DDBJ whole genome shotgun (WGS) entry which is preliminary data.</text>
</comment>
<keyword evidence="2" id="KW-0472">Membrane</keyword>
<reference evidence="3 4" key="1">
    <citation type="journal article" date="2020" name="Nature">
        <title>Six reference-quality genomes reveal evolution of bat adaptations.</title>
        <authorList>
            <person name="Jebb D."/>
            <person name="Huang Z."/>
            <person name="Pippel M."/>
            <person name="Hughes G.M."/>
            <person name="Lavrichenko K."/>
            <person name="Devanna P."/>
            <person name="Winkler S."/>
            <person name="Jermiin L.S."/>
            <person name="Skirmuntt E.C."/>
            <person name="Katzourakis A."/>
            <person name="Burkitt-Gray L."/>
            <person name="Ray D.A."/>
            <person name="Sullivan K.A.M."/>
            <person name="Roscito J.G."/>
            <person name="Kirilenko B.M."/>
            <person name="Davalos L.M."/>
            <person name="Corthals A.P."/>
            <person name="Power M.L."/>
            <person name="Jones G."/>
            <person name="Ransome R.D."/>
            <person name="Dechmann D.K.N."/>
            <person name="Locatelli A.G."/>
            <person name="Puechmaille S.J."/>
            <person name="Fedrigo O."/>
            <person name="Jarvis E.D."/>
            <person name="Hiller M."/>
            <person name="Vernes S.C."/>
            <person name="Myers E.W."/>
            <person name="Teeling E.C."/>
        </authorList>
    </citation>
    <scope>NUCLEOTIDE SEQUENCE [LARGE SCALE GENOMIC DNA]</scope>
    <source>
        <strain evidence="3">MMolMol1</strain>
        <tissue evidence="3">Muscle</tissue>
    </source>
</reference>
<feature type="transmembrane region" description="Helical" evidence="2">
    <location>
        <begin position="32"/>
        <end position="55"/>
    </location>
</feature>
<keyword evidence="1" id="KW-0813">Transport</keyword>
<organism evidence="3 4">
    <name type="scientific">Molossus molossus</name>
    <name type="common">Pallas' mastiff bat</name>
    <name type="synonym">Vespertilio molossus</name>
    <dbReference type="NCBI Taxonomy" id="27622"/>
    <lineage>
        <taxon>Eukaryota</taxon>
        <taxon>Metazoa</taxon>
        <taxon>Chordata</taxon>
        <taxon>Craniata</taxon>
        <taxon>Vertebrata</taxon>
        <taxon>Euteleostomi</taxon>
        <taxon>Mammalia</taxon>
        <taxon>Eutheria</taxon>
        <taxon>Laurasiatheria</taxon>
        <taxon>Chiroptera</taxon>
        <taxon>Yangochiroptera</taxon>
        <taxon>Molossidae</taxon>
        <taxon>Molossus</taxon>
    </lineage>
</organism>
<dbReference type="EMBL" id="JACASF010000022">
    <property type="protein sequence ID" value="KAF6404124.1"/>
    <property type="molecule type" value="Genomic_DNA"/>
</dbReference>